<dbReference type="InterPro" id="IPR011150">
    <property type="entry name" value="Cutinase_monf"/>
</dbReference>
<evidence type="ECO:0000256" key="1">
    <source>
        <dbReference type="ARBA" id="ARBA00007534"/>
    </source>
</evidence>
<feature type="disulfide bond" evidence="9">
    <location>
        <begin position="240"/>
        <end position="247"/>
    </location>
</feature>
<gene>
    <name evidence="11" type="ORF">B0T24DRAFT_694723</name>
</gene>
<evidence type="ECO:0000256" key="6">
    <source>
        <dbReference type="ARBA" id="ARBA00023157"/>
    </source>
</evidence>
<accession>A0AAE0KMI0</accession>
<dbReference type="Pfam" id="PF01083">
    <property type="entry name" value="Cutinase"/>
    <property type="match status" value="1"/>
</dbReference>
<reference evidence="11" key="2">
    <citation type="submission" date="2023-06" db="EMBL/GenBank/DDBJ databases">
        <authorList>
            <consortium name="Lawrence Berkeley National Laboratory"/>
            <person name="Haridas S."/>
            <person name="Hensen N."/>
            <person name="Bonometti L."/>
            <person name="Westerberg I."/>
            <person name="Brannstrom I.O."/>
            <person name="Guillou S."/>
            <person name="Cros-Aarteil S."/>
            <person name="Calhoun S."/>
            <person name="Kuo A."/>
            <person name="Mondo S."/>
            <person name="Pangilinan J."/>
            <person name="Riley R."/>
            <person name="Labutti K."/>
            <person name="Andreopoulos B."/>
            <person name="Lipzen A."/>
            <person name="Chen C."/>
            <person name="Yanf M."/>
            <person name="Daum C."/>
            <person name="Ng V."/>
            <person name="Clum A."/>
            <person name="Steindorff A."/>
            <person name="Ohm R."/>
            <person name="Martin F."/>
            <person name="Silar P."/>
            <person name="Natvig D."/>
            <person name="Lalanne C."/>
            <person name="Gautier V."/>
            <person name="Ament-Velasquez S.L."/>
            <person name="Kruys A."/>
            <person name="Hutchinson M.I."/>
            <person name="Powell A.J."/>
            <person name="Barry K."/>
            <person name="Miller A.N."/>
            <person name="Grigoriev I.V."/>
            <person name="Debuchy R."/>
            <person name="Gladieux P."/>
            <person name="Thoren M.H."/>
            <person name="Johannesson H."/>
        </authorList>
    </citation>
    <scope>NUCLEOTIDE SEQUENCE</scope>
    <source>
        <strain evidence="11">CBS 958.72</strain>
    </source>
</reference>
<dbReference type="GO" id="GO:0005576">
    <property type="term" value="C:extracellular region"/>
    <property type="evidence" value="ECO:0007669"/>
    <property type="project" value="InterPro"/>
</dbReference>
<evidence type="ECO:0000313" key="12">
    <source>
        <dbReference type="Proteomes" id="UP001287356"/>
    </source>
</evidence>
<feature type="chain" id="PRO_5041914137" description="cutinase" evidence="10">
    <location>
        <begin position="20"/>
        <end position="304"/>
    </location>
</feature>
<dbReference type="GO" id="GO:0016052">
    <property type="term" value="P:carbohydrate catabolic process"/>
    <property type="evidence" value="ECO:0007669"/>
    <property type="project" value="TreeGrafter"/>
</dbReference>
<keyword evidence="6 9" id="KW-1015">Disulfide bond</keyword>
<sequence>MKASFFALLGLLLSPVTSAAAILRPASSSSSSSSNSLHARGGAAAAAARHPVPWVKVLYGMAKFFPFSIVVDGVGEAMLAMERLVAAEFGIETTRNSVLDARQQCADVAIVFARGTNEAGNVGVLVGPDFFNAVARRLGSSASLAVQGVDYEAKTATYFLGGDTAGGANMAALVTRALASCPRTKLVMVGYSQGAQLVHRAAGLLPAAAAARVAAVVTFGSPAHGKPVPSTPPSRQLSICHAGDHICRGGGHLLALSHFTYADDAARAASFVVARLSEQVPLVYNHLGSENASRFCPDGRGIVI</sequence>
<feature type="disulfide bond" evidence="9">
    <location>
        <begin position="105"/>
        <end position="181"/>
    </location>
</feature>
<feature type="active site" evidence="8">
    <location>
        <position position="244"/>
    </location>
</feature>
<dbReference type="InterPro" id="IPR000675">
    <property type="entry name" value="Cutinase/axe"/>
</dbReference>
<comment type="catalytic activity">
    <reaction evidence="7">
        <text>cutin + H2O = cutin monomers.</text>
        <dbReference type="EC" id="3.1.1.74"/>
    </reaction>
</comment>
<evidence type="ECO:0000256" key="9">
    <source>
        <dbReference type="PIRSR" id="PIRSR611150-2"/>
    </source>
</evidence>
<reference evidence="11" key="1">
    <citation type="journal article" date="2023" name="Mol. Phylogenet. Evol.">
        <title>Genome-scale phylogeny and comparative genomics of the fungal order Sordariales.</title>
        <authorList>
            <person name="Hensen N."/>
            <person name="Bonometti L."/>
            <person name="Westerberg I."/>
            <person name="Brannstrom I.O."/>
            <person name="Guillou S."/>
            <person name="Cros-Aarteil S."/>
            <person name="Calhoun S."/>
            <person name="Haridas S."/>
            <person name="Kuo A."/>
            <person name="Mondo S."/>
            <person name="Pangilinan J."/>
            <person name="Riley R."/>
            <person name="LaButti K."/>
            <person name="Andreopoulos B."/>
            <person name="Lipzen A."/>
            <person name="Chen C."/>
            <person name="Yan M."/>
            <person name="Daum C."/>
            <person name="Ng V."/>
            <person name="Clum A."/>
            <person name="Steindorff A."/>
            <person name="Ohm R.A."/>
            <person name="Martin F."/>
            <person name="Silar P."/>
            <person name="Natvig D.O."/>
            <person name="Lalanne C."/>
            <person name="Gautier V."/>
            <person name="Ament-Velasquez S.L."/>
            <person name="Kruys A."/>
            <person name="Hutchinson M.I."/>
            <person name="Powell A.J."/>
            <person name="Barry K."/>
            <person name="Miller A.N."/>
            <person name="Grigoriev I.V."/>
            <person name="Debuchy R."/>
            <person name="Gladieux P."/>
            <person name="Hiltunen Thoren M."/>
            <person name="Johannesson H."/>
        </authorList>
    </citation>
    <scope>NUCLEOTIDE SEQUENCE</scope>
    <source>
        <strain evidence="11">CBS 958.72</strain>
    </source>
</reference>
<keyword evidence="3" id="KW-0719">Serine esterase</keyword>
<dbReference type="GO" id="GO:0050525">
    <property type="term" value="F:cutinase activity"/>
    <property type="evidence" value="ECO:0007669"/>
    <property type="project" value="UniProtKB-EC"/>
</dbReference>
<dbReference type="SMART" id="SM01110">
    <property type="entry name" value="Cutinase"/>
    <property type="match status" value="1"/>
</dbReference>
<protein>
    <recommendedName>
        <fullName evidence="2">cutinase</fullName>
        <ecNumber evidence="2">3.1.1.74</ecNumber>
    </recommendedName>
</protein>
<dbReference type="EMBL" id="JAULSN010000002">
    <property type="protein sequence ID" value="KAK3379188.1"/>
    <property type="molecule type" value="Genomic_DNA"/>
</dbReference>
<keyword evidence="12" id="KW-1185">Reference proteome</keyword>
<name>A0AAE0KMI0_9PEZI</name>
<keyword evidence="5" id="KW-0378">Hydrolase</keyword>
<dbReference type="PANTHER" id="PTHR48250">
    <property type="entry name" value="CUTINASE 2-RELATED"/>
    <property type="match status" value="1"/>
</dbReference>
<evidence type="ECO:0000313" key="11">
    <source>
        <dbReference type="EMBL" id="KAK3379188.1"/>
    </source>
</evidence>
<keyword evidence="4 10" id="KW-0732">Signal</keyword>
<dbReference type="EC" id="3.1.1.74" evidence="2"/>
<evidence type="ECO:0000256" key="10">
    <source>
        <dbReference type="SAM" id="SignalP"/>
    </source>
</evidence>
<dbReference type="PANTHER" id="PTHR48250:SF2">
    <property type="entry name" value="CUTINASE"/>
    <property type="match status" value="1"/>
</dbReference>
<dbReference type="InterPro" id="IPR029058">
    <property type="entry name" value="AB_hydrolase_fold"/>
</dbReference>
<dbReference type="Gene3D" id="3.40.50.1820">
    <property type="entry name" value="alpha/beta hydrolase"/>
    <property type="match status" value="1"/>
</dbReference>
<evidence type="ECO:0000256" key="4">
    <source>
        <dbReference type="ARBA" id="ARBA00022729"/>
    </source>
</evidence>
<evidence type="ECO:0000256" key="2">
    <source>
        <dbReference type="ARBA" id="ARBA00013095"/>
    </source>
</evidence>
<evidence type="ECO:0000256" key="7">
    <source>
        <dbReference type="ARBA" id="ARBA00034045"/>
    </source>
</evidence>
<dbReference type="AlphaFoldDB" id="A0AAE0KMI0"/>
<dbReference type="SUPFAM" id="SSF53474">
    <property type="entry name" value="alpha/beta-Hydrolases"/>
    <property type="match status" value="1"/>
</dbReference>
<comment type="caution">
    <text evidence="11">The sequence shown here is derived from an EMBL/GenBank/DDBJ whole genome shotgun (WGS) entry which is preliminary data.</text>
</comment>
<evidence type="ECO:0000256" key="8">
    <source>
        <dbReference type="PIRSR" id="PIRSR611150-1"/>
    </source>
</evidence>
<organism evidence="11 12">
    <name type="scientific">Lasiosphaeria ovina</name>
    <dbReference type="NCBI Taxonomy" id="92902"/>
    <lineage>
        <taxon>Eukaryota</taxon>
        <taxon>Fungi</taxon>
        <taxon>Dikarya</taxon>
        <taxon>Ascomycota</taxon>
        <taxon>Pezizomycotina</taxon>
        <taxon>Sordariomycetes</taxon>
        <taxon>Sordariomycetidae</taxon>
        <taxon>Sordariales</taxon>
        <taxon>Lasiosphaeriaceae</taxon>
        <taxon>Lasiosphaeria</taxon>
    </lineage>
</organism>
<feature type="signal peptide" evidence="10">
    <location>
        <begin position="1"/>
        <end position="19"/>
    </location>
</feature>
<evidence type="ECO:0000256" key="5">
    <source>
        <dbReference type="ARBA" id="ARBA00022801"/>
    </source>
</evidence>
<comment type="similarity">
    <text evidence="1">Belongs to the cutinase family.</text>
</comment>
<feature type="active site" description="Proton donor/acceptor" evidence="8">
    <location>
        <position position="258"/>
    </location>
</feature>
<dbReference type="Proteomes" id="UP001287356">
    <property type="component" value="Unassembled WGS sequence"/>
</dbReference>
<evidence type="ECO:0000256" key="3">
    <source>
        <dbReference type="ARBA" id="ARBA00022487"/>
    </source>
</evidence>
<feature type="active site" description="Nucleophile" evidence="8">
    <location>
        <position position="192"/>
    </location>
</feature>
<proteinExistence type="inferred from homology"/>